<dbReference type="PANTHER" id="PTHR24043">
    <property type="entry name" value="SCAVENGER RECEPTOR CLASS F"/>
    <property type="match status" value="1"/>
</dbReference>
<dbReference type="InterPro" id="IPR000742">
    <property type="entry name" value="EGF"/>
</dbReference>
<reference evidence="3" key="1">
    <citation type="journal article" date="2012" name="Nature">
        <title>The oyster genome reveals stress adaptation and complexity of shell formation.</title>
        <authorList>
            <person name="Zhang G."/>
            <person name="Fang X."/>
            <person name="Guo X."/>
            <person name="Li L."/>
            <person name="Luo R."/>
            <person name="Xu F."/>
            <person name="Yang P."/>
            <person name="Zhang L."/>
            <person name="Wang X."/>
            <person name="Qi H."/>
            <person name="Xiong Z."/>
            <person name="Que H."/>
            <person name="Xie Y."/>
            <person name="Holland P.W."/>
            <person name="Paps J."/>
            <person name="Zhu Y."/>
            <person name="Wu F."/>
            <person name="Chen Y."/>
            <person name="Wang J."/>
            <person name="Peng C."/>
            <person name="Meng J."/>
            <person name="Yang L."/>
            <person name="Liu J."/>
            <person name="Wen B."/>
            <person name="Zhang N."/>
            <person name="Huang Z."/>
            <person name="Zhu Q."/>
            <person name="Feng Y."/>
            <person name="Mount A."/>
            <person name="Hedgecock D."/>
            <person name="Xu Z."/>
            <person name="Liu Y."/>
            <person name="Domazet-Loso T."/>
            <person name="Du Y."/>
            <person name="Sun X."/>
            <person name="Zhang S."/>
            <person name="Liu B."/>
            <person name="Cheng P."/>
            <person name="Jiang X."/>
            <person name="Li J."/>
            <person name="Fan D."/>
            <person name="Wang W."/>
            <person name="Fu W."/>
            <person name="Wang T."/>
            <person name="Wang B."/>
            <person name="Zhang J."/>
            <person name="Peng Z."/>
            <person name="Li Y."/>
            <person name="Li N."/>
            <person name="Wang J."/>
            <person name="Chen M."/>
            <person name="He Y."/>
            <person name="Tan F."/>
            <person name="Song X."/>
            <person name="Zheng Q."/>
            <person name="Huang R."/>
            <person name="Yang H."/>
            <person name="Du X."/>
            <person name="Chen L."/>
            <person name="Yang M."/>
            <person name="Gaffney P.M."/>
            <person name="Wang S."/>
            <person name="Luo L."/>
            <person name="She Z."/>
            <person name="Ming Y."/>
            <person name="Huang W."/>
            <person name="Zhang S."/>
            <person name="Huang B."/>
            <person name="Zhang Y."/>
            <person name="Qu T."/>
            <person name="Ni P."/>
            <person name="Miao G."/>
            <person name="Wang J."/>
            <person name="Wang Q."/>
            <person name="Steinberg C.E."/>
            <person name="Wang H."/>
            <person name="Li N."/>
            <person name="Qian L."/>
            <person name="Zhang G."/>
            <person name="Li Y."/>
            <person name="Yang H."/>
            <person name="Liu X."/>
            <person name="Wang J."/>
            <person name="Yin Y."/>
            <person name="Wang J."/>
        </authorList>
    </citation>
    <scope>NUCLEOTIDE SEQUENCE [LARGE SCALE GENOMIC DNA]</scope>
    <source>
        <strain evidence="3">05x7-T-G4-1.051#20</strain>
    </source>
</reference>
<dbReference type="AlphaFoldDB" id="K1QYF2"/>
<dbReference type="InterPro" id="IPR008979">
    <property type="entry name" value="Galactose-bd-like_sf"/>
</dbReference>
<evidence type="ECO:0000259" key="2">
    <source>
        <dbReference type="SMART" id="SM00181"/>
    </source>
</evidence>
<feature type="domain" description="EGF-like" evidence="2">
    <location>
        <begin position="262"/>
        <end position="295"/>
    </location>
</feature>
<dbReference type="Gene3D" id="2.60.120.260">
    <property type="entry name" value="Galactose-binding domain-like"/>
    <property type="match status" value="1"/>
</dbReference>
<dbReference type="Pfam" id="PF21290">
    <property type="entry name" value="UBA_BIRC2-3"/>
    <property type="match status" value="1"/>
</dbReference>
<evidence type="ECO:0000256" key="1">
    <source>
        <dbReference type="ARBA" id="ARBA00022536"/>
    </source>
</evidence>
<dbReference type="InterPro" id="IPR002049">
    <property type="entry name" value="LE_dom"/>
</dbReference>
<dbReference type="SUPFAM" id="SSF49785">
    <property type="entry name" value="Galactose-binding domain-like"/>
    <property type="match status" value="1"/>
</dbReference>
<dbReference type="PANTHER" id="PTHR24043:SF8">
    <property type="entry name" value="EGF-LIKE DOMAIN-CONTAINING PROTEIN"/>
    <property type="match status" value="1"/>
</dbReference>
<keyword evidence="1" id="KW-0245">EGF-like domain</keyword>
<accession>K1QYF2</accession>
<dbReference type="InterPro" id="IPR042635">
    <property type="entry name" value="MEGF10/SREC1/2-like"/>
</dbReference>
<dbReference type="SMART" id="SM00181">
    <property type="entry name" value="EGF"/>
    <property type="match status" value="6"/>
</dbReference>
<dbReference type="HOGENOM" id="CLU_286084_0_0_1"/>
<dbReference type="GO" id="GO:0005044">
    <property type="term" value="F:scavenger receptor activity"/>
    <property type="evidence" value="ECO:0007669"/>
    <property type="project" value="InterPro"/>
</dbReference>
<organism evidence="3">
    <name type="scientific">Magallana gigas</name>
    <name type="common">Pacific oyster</name>
    <name type="synonym">Crassostrea gigas</name>
    <dbReference type="NCBI Taxonomy" id="29159"/>
    <lineage>
        <taxon>Eukaryota</taxon>
        <taxon>Metazoa</taxon>
        <taxon>Spiralia</taxon>
        <taxon>Lophotrochozoa</taxon>
        <taxon>Mollusca</taxon>
        <taxon>Bivalvia</taxon>
        <taxon>Autobranchia</taxon>
        <taxon>Pteriomorphia</taxon>
        <taxon>Ostreida</taxon>
        <taxon>Ostreoidea</taxon>
        <taxon>Ostreidae</taxon>
        <taxon>Magallana</taxon>
    </lineage>
</organism>
<feature type="domain" description="EGF-like" evidence="2">
    <location>
        <begin position="218"/>
        <end position="251"/>
    </location>
</feature>
<protein>
    <submittedName>
        <fullName evidence="3">Multiple epidermal growth factor-like domains 10</fullName>
    </submittedName>
</protein>
<gene>
    <name evidence="3" type="ORF">CGI_10020253</name>
</gene>
<dbReference type="Gene3D" id="1.10.8.10">
    <property type="entry name" value="DNA helicase RuvA subunit, C-terminal domain"/>
    <property type="match status" value="4"/>
</dbReference>
<feature type="domain" description="EGF-like" evidence="2">
    <location>
        <begin position="442"/>
        <end position="477"/>
    </location>
</feature>
<dbReference type="Gene3D" id="2.170.300.10">
    <property type="entry name" value="Tie2 ligand-binding domain superfamily"/>
    <property type="match status" value="2"/>
</dbReference>
<feature type="domain" description="EGF-like" evidence="2">
    <location>
        <begin position="352"/>
        <end position="387"/>
    </location>
</feature>
<dbReference type="InterPro" id="IPR048875">
    <property type="entry name" value="BIRC2-3-like_UBA"/>
</dbReference>
<sequence length="1081" mass="120356">MTDTIPRHRINNSTAKYAIIVLACFVLVMALMCVFFGFMEITNGFVNVALNKPAHQLYPYRSGDDRCDASNAVDGRKSDLNLWGGQCAVSADYKQTATWWVNLTSIHSIHHITIYFLTNNAPTLDFQRTYANFYLGFSLYVSKTTDMHQGTLCFKDNHFTIYTLPAVFTATCHAHGQYVIYYNERRNTYRRGFTLNVYSNLCEVEVYGCPKTGFYGSHCSVPCPDANCQYCHIETGTCQSCKPGFRGQRCENACSVGYFGQDCTEKCKSSCKGCNHVTGLCNAGCQPGWIGDFCEQDCKEGKYGDECILDCGRCRNKTKCDHVDGTCVYGCEPGYSLDYCQQPCKKGLYGVDCREFCGHCHEVSQCSNINGTCLTGCDAGYEGVLCKRPCQSGYFGQHCLERCKETCLGCNHVNGSCDSSCLPGWKGLYCQEACDEGTYGFDCNETCGHCRDVSQCSNTNGTCLNGCVASYKGDMCESRMSGGGSCGLYCFCCGIFRKQTEYVTDGEIQNTNSEGDTVATDVEQGHEGNTGHISSPFPSRERNGIPTSDNNFQYSEGILNVGLTLEENPGGRNSPLEVPTDSLSNGDIVQTHNSGENEDFLEEMQSPMVQNILETGVDRNIVMQKIKRRARERGDNYQNADDLLNSVLSMDRNSDFLNTNAMQTIPPLTLNPSSRNQHTSNTGYDHLDIENQLIAAQYLEEEHGSTNVYPEFHSLSLPSLTVSDNQIDHRTVRNLMESPIVKTVLSTGVDRQNVMQAIERRLRETGDTYSNADELLNVVLSYQQNFVSHQVSQENVAETQQPMIEAVLDTGVDWNSVMQVIEKRLIETGENYQDAEDLLNAVLVLEQNAGTHMHSTQYSPTMDLEENQGSDFILPDTILSSSDPYTSSDSLSTSILTSEYRVDAEVVRANMQLPVVRTVLETGVDRDIVEKVIEKRLRDTGDNFQNAEELMHAVLTLESNSGSSHVPWSISTLRVPLDASPGNASFRIQAANFFDEAVIHPPTPFEKKTLLHNWLKRTGCYGSRGRVRSVWTLRWGWCSCPVDTYVVVGRVPPRLDSVHGFEYIFIDINGTQNVIHTIHVV</sequence>
<name>K1QYF2_MAGGI</name>
<feature type="domain" description="EGF-like" evidence="2">
    <location>
        <begin position="306"/>
        <end position="341"/>
    </location>
</feature>
<dbReference type="CDD" id="cd00055">
    <property type="entry name" value="EGF_Lam"/>
    <property type="match status" value="1"/>
</dbReference>
<proteinExistence type="predicted"/>
<dbReference type="InParanoid" id="K1QYF2"/>
<dbReference type="CDD" id="cd14321">
    <property type="entry name" value="UBA_IAPs"/>
    <property type="match status" value="4"/>
</dbReference>
<evidence type="ECO:0000313" key="3">
    <source>
        <dbReference type="EMBL" id="EKC36184.1"/>
    </source>
</evidence>
<feature type="domain" description="EGF-like" evidence="2">
    <location>
        <begin position="398"/>
        <end position="431"/>
    </location>
</feature>
<dbReference type="EMBL" id="JH821812">
    <property type="protein sequence ID" value="EKC36184.1"/>
    <property type="molecule type" value="Genomic_DNA"/>
</dbReference>